<keyword evidence="3" id="KW-1185">Reference proteome</keyword>
<evidence type="ECO:0000313" key="2">
    <source>
        <dbReference type="EMBL" id="MDH6215271.1"/>
    </source>
</evidence>
<protein>
    <submittedName>
        <fullName evidence="2">Uncharacterized protein</fullName>
    </submittedName>
</protein>
<reference evidence="2 3" key="1">
    <citation type="submission" date="2023-04" db="EMBL/GenBank/DDBJ databases">
        <title>Forest soil microbial communities from Buena Vista Peninsula, Colon Province, Panama.</title>
        <authorList>
            <person name="Bouskill N."/>
        </authorList>
    </citation>
    <scope>NUCLEOTIDE SEQUENCE [LARGE SCALE GENOMIC DNA]</scope>
    <source>
        <strain evidence="2 3">GGS1</strain>
    </source>
</reference>
<proteinExistence type="predicted"/>
<organism evidence="2 3">
    <name type="scientific">Streptomyces pseudovenezuelae</name>
    <dbReference type="NCBI Taxonomy" id="67350"/>
    <lineage>
        <taxon>Bacteria</taxon>
        <taxon>Bacillati</taxon>
        <taxon>Actinomycetota</taxon>
        <taxon>Actinomycetes</taxon>
        <taxon>Kitasatosporales</taxon>
        <taxon>Streptomycetaceae</taxon>
        <taxon>Streptomyces</taxon>
        <taxon>Streptomyces aurantiacus group</taxon>
    </lineage>
</organism>
<accession>A0ABT6LG36</accession>
<feature type="region of interest" description="Disordered" evidence="1">
    <location>
        <begin position="1"/>
        <end position="53"/>
    </location>
</feature>
<dbReference type="EMBL" id="JARXVH010000003">
    <property type="protein sequence ID" value="MDH6215271.1"/>
    <property type="molecule type" value="Genomic_DNA"/>
</dbReference>
<dbReference type="Proteomes" id="UP001160499">
    <property type="component" value="Unassembled WGS sequence"/>
</dbReference>
<sequence>MTAAEPHGRDSAHGRAGRDRGRLTPAATAIRHSGRDRSPSSRMSSNRAEAAAC</sequence>
<evidence type="ECO:0000256" key="1">
    <source>
        <dbReference type="SAM" id="MobiDB-lite"/>
    </source>
</evidence>
<gene>
    <name evidence="2" type="ORF">M2283_002554</name>
</gene>
<name>A0ABT6LG36_9ACTN</name>
<comment type="caution">
    <text evidence="2">The sequence shown here is derived from an EMBL/GenBank/DDBJ whole genome shotgun (WGS) entry which is preliminary data.</text>
</comment>
<feature type="compositionally biased region" description="Basic and acidic residues" evidence="1">
    <location>
        <begin position="1"/>
        <end position="22"/>
    </location>
</feature>
<evidence type="ECO:0000313" key="3">
    <source>
        <dbReference type="Proteomes" id="UP001160499"/>
    </source>
</evidence>